<organism evidence="8 9">
    <name type="scientific">Ambispora gerdemannii</name>
    <dbReference type="NCBI Taxonomy" id="144530"/>
    <lineage>
        <taxon>Eukaryota</taxon>
        <taxon>Fungi</taxon>
        <taxon>Fungi incertae sedis</taxon>
        <taxon>Mucoromycota</taxon>
        <taxon>Glomeromycotina</taxon>
        <taxon>Glomeromycetes</taxon>
        <taxon>Archaeosporales</taxon>
        <taxon>Ambisporaceae</taxon>
        <taxon>Ambispora</taxon>
    </lineage>
</organism>
<dbReference type="InterPro" id="IPR029058">
    <property type="entry name" value="AB_hydrolase_fold"/>
</dbReference>
<evidence type="ECO:0000256" key="7">
    <source>
        <dbReference type="RuleBase" id="RU361156"/>
    </source>
</evidence>
<evidence type="ECO:0000256" key="1">
    <source>
        <dbReference type="ARBA" id="ARBA00009431"/>
    </source>
</evidence>
<evidence type="ECO:0000313" key="9">
    <source>
        <dbReference type="Proteomes" id="UP000789831"/>
    </source>
</evidence>
<evidence type="ECO:0000256" key="4">
    <source>
        <dbReference type="ARBA" id="ARBA00022729"/>
    </source>
</evidence>
<dbReference type="AlphaFoldDB" id="A0A9N8YP08"/>
<keyword evidence="9" id="KW-1185">Reference proteome</keyword>
<gene>
    <name evidence="8" type="ORF">AGERDE_LOCUS1465</name>
</gene>
<dbReference type="GO" id="GO:0006508">
    <property type="term" value="P:proteolysis"/>
    <property type="evidence" value="ECO:0007669"/>
    <property type="project" value="UniProtKB-KW"/>
</dbReference>
<dbReference type="InterPro" id="IPR001563">
    <property type="entry name" value="Peptidase_S10"/>
</dbReference>
<dbReference type="EC" id="3.4.16.-" evidence="7"/>
<dbReference type="SUPFAM" id="SSF53474">
    <property type="entry name" value="alpha/beta-Hydrolases"/>
    <property type="match status" value="1"/>
</dbReference>
<comment type="similarity">
    <text evidence="1 7">Belongs to the peptidase S10 family.</text>
</comment>
<dbReference type="PROSITE" id="PS00131">
    <property type="entry name" value="CARBOXYPEPT_SER_SER"/>
    <property type="match status" value="1"/>
</dbReference>
<dbReference type="GO" id="GO:0004185">
    <property type="term" value="F:serine-type carboxypeptidase activity"/>
    <property type="evidence" value="ECO:0007669"/>
    <property type="project" value="UniProtKB-UniRule"/>
</dbReference>
<feature type="chain" id="PRO_5040537399" description="Carboxypeptidase" evidence="7">
    <location>
        <begin position="20"/>
        <end position="505"/>
    </location>
</feature>
<keyword evidence="4 7" id="KW-0732">Signal</keyword>
<name>A0A9N8YP08_9GLOM</name>
<keyword evidence="5 7" id="KW-0378">Hydrolase</keyword>
<feature type="signal peptide" evidence="7">
    <location>
        <begin position="1"/>
        <end position="19"/>
    </location>
</feature>
<dbReference type="PANTHER" id="PTHR11802:SF472">
    <property type="entry name" value="SERINE CARBOXYPEPTIDASE CPVL-RELATED"/>
    <property type="match status" value="1"/>
</dbReference>
<dbReference type="PANTHER" id="PTHR11802">
    <property type="entry name" value="SERINE PROTEASE FAMILY S10 SERINE CARBOXYPEPTIDASE"/>
    <property type="match status" value="1"/>
</dbReference>
<dbReference type="OrthoDB" id="443318at2759"/>
<protein>
    <recommendedName>
        <fullName evidence="7">Carboxypeptidase</fullName>
        <ecNumber evidence="7">3.4.16.-</ecNumber>
    </recommendedName>
</protein>
<dbReference type="PRINTS" id="PR00724">
    <property type="entry name" value="CRBOXYPTASEC"/>
</dbReference>
<evidence type="ECO:0000256" key="5">
    <source>
        <dbReference type="ARBA" id="ARBA00022801"/>
    </source>
</evidence>
<accession>A0A9N8YP08</accession>
<proteinExistence type="inferred from homology"/>
<evidence type="ECO:0000256" key="6">
    <source>
        <dbReference type="ARBA" id="ARBA00023180"/>
    </source>
</evidence>
<dbReference type="Pfam" id="PF00450">
    <property type="entry name" value="Peptidase_S10"/>
    <property type="match status" value="1"/>
</dbReference>
<dbReference type="EMBL" id="CAJVPL010000101">
    <property type="protein sequence ID" value="CAG8446779.1"/>
    <property type="molecule type" value="Genomic_DNA"/>
</dbReference>
<comment type="caution">
    <text evidence="8">The sequence shown here is derived from an EMBL/GenBank/DDBJ whole genome shotgun (WGS) entry which is preliminary data.</text>
</comment>
<dbReference type="Proteomes" id="UP000789831">
    <property type="component" value="Unassembled WGS sequence"/>
</dbReference>
<keyword evidence="2 7" id="KW-0121">Carboxypeptidase</keyword>
<evidence type="ECO:0000256" key="2">
    <source>
        <dbReference type="ARBA" id="ARBA00022645"/>
    </source>
</evidence>
<reference evidence="8" key="1">
    <citation type="submission" date="2021-06" db="EMBL/GenBank/DDBJ databases">
        <authorList>
            <person name="Kallberg Y."/>
            <person name="Tangrot J."/>
            <person name="Rosling A."/>
        </authorList>
    </citation>
    <scope>NUCLEOTIDE SEQUENCE</scope>
    <source>
        <strain evidence="8">MT106</strain>
    </source>
</reference>
<evidence type="ECO:0000313" key="8">
    <source>
        <dbReference type="EMBL" id="CAG8446779.1"/>
    </source>
</evidence>
<keyword evidence="3 7" id="KW-0645">Protease</keyword>
<dbReference type="InterPro" id="IPR018202">
    <property type="entry name" value="Ser_caboxypep_ser_AS"/>
</dbReference>
<sequence>MYKGYLFLCLILLALEASSKPNIKNLEKEDLVFSKFLIKQAKGSKQFDGEEHRVGDLPWANGELPLEKHYAGYIHIRSFKIFERTGNASLWLQGGPGSSSMIGLFYEMGPFKVTSNMKLIRNPHTWNKHYGMLFIDQPVGAGYSFVDSPHQAILTDPECSYIDQYQGENGDGNAKHQKSKLRQTIIRMMESFFFRRKSHHVRNDDPCYMEGYVSNQKGISKDLLVFLQKFYQRYPEQKRSELYIAGESYAGKYVPSFATAIYKHNTFLRQQKKYEDIFPLAGVAIGSGFTDPITQIKSHGEQAYQLGGLVSSNDADYMNQLAALTVLRIKENDFLGAREIRNKLFKYWQNVTGIMNYYDIRRTEMQNDWSLMERFLNIPEIKKSVNVGNRRYFKDLSGDIMKSTAHLFPTLIENYKVMLFQGNMDFRDGVVGNTEWLCSLEFDGSEIFRKKPRKIWHLDDNLIGYSVQSRNLTRIVFLQSGHFVPIDQPIATLDMITRFIENEPF</sequence>
<evidence type="ECO:0000256" key="3">
    <source>
        <dbReference type="ARBA" id="ARBA00022670"/>
    </source>
</evidence>
<keyword evidence="6" id="KW-0325">Glycoprotein</keyword>
<dbReference type="Gene3D" id="3.40.50.1820">
    <property type="entry name" value="alpha/beta hydrolase"/>
    <property type="match status" value="1"/>
</dbReference>